<dbReference type="EMBL" id="CAJFCW020000003">
    <property type="protein sequence ID" value="CAG9108099.1"/>
    <property type="molecule type" value="Genomic_DNA"/>
</dbReference>
<name>A0A811KPM8_9BILA</name>
<gene>
    <name evidence="3" type="ORF">BOKJ2_LOCUS7167</name>
</gene>
<reference evidence="3" key="1">
    <citation type="submission" date="2020-09" db="EMBL/GenBank/DDBJ databases">
        <authorList>
            <person name="Kikuchi T."/>
        </authorList>
    </citation>
    <scope>NUCLEOTIDE SEQUENCE</scope>
    <source>
        <strain evidence="3">SH1</strain>
    </source>
</reference>
<evidence type="ECO:0000313" key="4">
    <source>
        <dbReference type="Proteomes" id="UP000614601"/>
    </source>
</evidence>
<comment type="caution">
    <text evidence="3">The sequence shown here is derived from an EMBL/GenBank/DDBJ whole genome shotgun (WGS) entry which is preliminary data.</text>
</comment>
<feature type="chain" id="PRO_5036408377" evidence="2">
    <location>
        <begin position="20"/>
        <end position="397"/>
    </location>
</feature>
<feature type="signal peptide" evidence="2">
    <location>
        <begin position="1"/>
        <end position="19"/>
    </location>
</feature>
<organism evidence="3 4">
    <name type="scientific">Bursaphelenchus okinawaensis</name>
    <dbReference type="NCBI Taxonomy" id="465554"/>
    <lineage>
        <taxon>Eukaryota</taxon>
        <taxon>Metazoa</taxon>
        <taxon>Ecdysozoa</taxon>
        <taxon>Nematoda</taxon>
        <taxon>Chromadorea</taxon>
        <taxon>Rhabditida</taxon>
        <taxon>Tylenchina</taxon>
        <taxon>Tylenchomorpha</taxon>
        <taxon>Aphelenchoidea</taxon>
        <taxon>Aphelenchoididae</taxon>
        <taxon>Bursaphelenchus</taxon>
    </lineage>
</organism>
<dbReference type="Proteomes" id="UP000614601">
    <property type="component" value="Unassembled WGS sequence"/>
</dbReference>
<feature type="compositionally biased region" description="Low complexity" evidence="1">
    <location>
        <begin position="157"/>
        <end position="183"/>
    </location>
</feature>
<evidence type="ECO:0000256" key="2">
    <source>
        <dbReference type="SAM" id="SignalP"/>
    </source>
</evidence>
<feature type="compositionally biased region" description="Polar residues" evidence="1">
    <location>
        <begin position="227"/>
        <end position="240"/>
    </location>
</feature>
<dbReference type="EMBL" id="CAJFDH010000003">
    <property type="protein sequence ID" value="CAD5217597.1"/>
    <property type="molecule type" value="Genomic_DNA"/>
</dbReference>
<dbReference type="OrthoDB" id="5836300at2759"/>
<feature type="region of interest" description="Disordered" evidence="1">
    <location>
        <begin position="221"/>
        <end position="241"/>
    </location>
</feature>
<feature type="region of interest" description="Disordered" evidence="1">
    <location>
        <begin position="149"/>
        <end position="183"/>
    </location>
</feature>
<keyword evidence="2" id="KW-0732">Signal</keyword>
<dbReference type="AlphaFoldDB" id="A0A811KPM8"/>
<evidence type="ECO:0000256" key="1">
    <source>
        <dbReference type="SAM" id="MobiDB-lite"/>
    </source>
</evidence>
<sequence length="397" mass="43458">MILRIAIALSIICLLYTNAQRSFAATKFELSPELPWEDPVEVQEANDEKPVKIQKQPKKHREISQVKAVPTVSVATPAPVQEPAPLAAAEAQHVASPSAPAAPQPAAPIVPPGFTYPALTPYGQQGFGQAAGQQAGFIQPGFVQPAQPAFSQPPQPAFGQSPQQAFGQPPQPAFAQPTQPAFGQPAQPAFVQPAQPVAPAFAQPAFTQPQIQAAGVAQAATGPANFPSPQQPRQISSVPDSVQLVRAQTTRERVELWFRDDYPDNICKRDARDLAEQFKQKFPANLWKNGKEQVLTDLLTARLGDCIQKQDSDHWTKVNGLIHKLNVPLSEEEECRSGLIQEQISCSNVLSYTCQFIQKPYIFRLVPARIIIQEARIAEDGAEKCRKIVRKVKKELQ</sequence>
<protein>
    <submittedName>
        <fullName evidence="3">Uncharacterized protein</fullName>
    </submittedName>
</protein>
<proteinExistence type="predicted"/>
<evidence type="ECO:0000313" key="3">
    <source>
        <dbReference type="EMBL" id="CAD5217597.1"/>
    </source>
</evidence>
<dbReference type="Proteomes" id="UP000783686">
    <property type="component" value="Unassembled WGS sequence"/>
</dbReference>
<keyword evidence="4" id="KW-1185">Reference proteome</keyword>
<accession>A0A811KPM8</accession>